<comment type="caution">
    <text evidence="8">The sequence shown here is derived from an EMBL/GenBank/DDBJ whole genome shotgun (WGS) entry which is preliminary data.</text>
</comment>
<comment type="caution">
    <text evidence="7">Lacks conserved residue(s) required for the propagation of feature annotation.</text>
</comment>
<keyword evidence="6 7" id="KW-0067">ATP-binding</keyword>
<dbReference type="Proteomes" id="UP000054653">
    <property type="component" value="Unassembled WGS sequence"/>
</dbReference>
<dbReference type="EC" id="2.7.4.3" evidence="7"/>
<dbReference type="InterPro" id="IPR019265">
    <property type="entry name" value="RTRAF"/>
</dbReference>
<keyword evidence="5 7" id="KW-0418">Kinase</keyword>
<sequence length="599" mass="68075">MLKKRLESLNYRGAHSLNLEDDCQFRSLIRWLECEKIQYYGKGHCRQLSDINSPVWNKAFQQAVLLVVFQGGVGLILYLDNLHCTNCQRTTRYGVVEWLLGFAVHVAYQNQISEAEPAAKRYADGESRRNTEVDKLKHFRCDEPKFEDFVQTIANLLGVTSHPDIVTTLKAVNSALSAKCSISPNEKKLESLSAEWGAICPNNPTTYLFPTIQRRVKHVTTAPFHPSSNGLAERAVQSTKEALKRITSGSWSARLARLLLSQHSTPDPRSNLSPAELLMKRKLKTCLDRILPNNAEIAKHKVTPPPHREFKVDDHVFVRSYNQQKKWEKAKIVKRIGRLLYIVRTEIGLIWKRHAIDLSDFESALEIKDKALVEVAAVLRMLYVKKLRLVQSQINELITVVQEMTANPKTDQRLGKVADFMLERKLPNVMVVGTPATGKTTIISEVAKRCGMALMQLSEIAIKHGFTLDYDSTYSCDVLDESRLLEHIKPQVLRGGNVIEYHGCDMFTSGTIDAVVILHTDTELLYDRLLARQYSEQKIRSNMECEIFRAIDDEVDQGFDDRTVVLRLLNNYPEDIDRNVGKIISLIEDLKARFAATSS</sequence>
<dbReference type="PANTHER" id="PTHR12595">
    <property type="entry name" value="POS9-ACTIVATING FACTOR FAP7-RELATED"/>
    <property type="match status" value="1"/>
</dbReference>
<keyword evidence="7" id="KW-0963">Cytoplasm</keyword>
<comment type="function">
    <text evidence="7">Broad-specificity nucleoside monophosphate (NMP) kinase that catalyzes the reversible transfer of the terminal phosphate group between nucleoside triphosphates and monophosphates. Has also ATPase activity. Involved in the late cytoplasmic maturation steps of the 40S ribosomal particles, specifically 18S rRNA maturation. While NMP activity is not required for ribosome maturation, ATPase activity is. Associates transiently with small ribosomal subunit protein uS11. ATP hydrolysis breaks the interaction with uS11. May temporarily remove uS11 from the ribosome to enable a conformational change of the ribosomal RNA that is needed for the final maturation step of the small ribosomal subunit. Its NMP activity may have a role in nuclear energy homeostasis.</text>
</comment>
<dbReference type="GO" id="GO:0005524">
    <property type="term" value="F:ATP binding"/>
    <property type="evidence" value="ECO:0007669"/>
    <property type="project" value="UniProtKB-KW"/>
</dbReference>
<feature type="region of interest" description="NMPbind" evidence="7">
    <location>
        <begin position="456"/>
        <end position="479"/>
    </location>
</feature>
<dbReference type="OrthoDB" id="514167at2759"/>
<name>A0A0V1CW31_TRIBR</name>
<comment type="subunit">
    <text evidence="7">Monomer and homodimer. Interacts with small ribosomal subunit protein uS11. Not a structural component of 43S pre-ribosomes, but transiently interacts with them by binding to uS11.</text>
</comment>
<keyword evidence="9" id="KW-1185">Reference proteome</keyword>
<feature type="binding site" evidence="7">
    <location>
        <position position="439"/>
    </location>
    <ligand>
        <name>ATP</name>
        <dbReference type="ChEBI" id="CHEBI:30616"/>
    </ligand>
</feature>
<keyword evidence="1 7" id="KW-0690">Ribosome biogenesis</keyword>
<accession>A0A0V1CW31</accession>
<dbReference type="GO" id="GO:0006364">
    <property type="term" value="P:rRNA processing"/>
    <property type="evidence" value="ECO:0007669"/>
    <property type="project" value="UniProtKB-KW"/>
</dbReference>
<comment type="similarity">
    <text evidence="7">Belongs to the adenylate kinase family. AK6 subfamily.</text>
</comment>
<evidence type="ECO:0000256" key="6">
    <source>
        <dbReference type="ARBA" id="ARBA00022840"/>
    </source>
</evidence>
<dbReference type="InterPro" id="IPR020618">
    <property type="entry name" value="Adenyl_kinase_AK6"/>
</dbReference>
<dbReference type="AlphaFoldDB" id="A0A0V1CW31"/>
<dbReference type="Gene3D" id="3.40.50.300">
    <property type="entry name" value="P-loop containing nucleotide triphosphate hydrolases"/>
    <property type="match status" value="1"/>
</dbReference>
<evidence type="ECO:0000256" key="4">
    <source>
        <dbReference type="ARBA" id="ARBA00022741"/>
    </source>
</evidence>
<keyword evidence="2 7" id="KW-0698">rRNA processing</keyword>
<dbReference type="GO" id="GO:0003676">
    <property type="term" value="F:nucleic acid binding"/>
    <property type="evidence" value="ECO:0007669"/>
    <property type="project" value="InterPro"/>
</dbReference>
<dbReference type="InterPro" id="IPR027417">
    <property type="entry name" value="P-loop_NTPase"/>
</dbReference>
<keyword evidence="4 7" id="KW-0547">Nucleotide-binding</keyword>
<feature type="binding site" evidence="7">
    <location>
        <position position="438"/>
    </location>
    <ligand>
        <name>ATP</name>
        <dbReference type="ChEBI" id="CHEBI:30616"/>
    </ligand>
</feature>
<dbReference type="GO" id="GO:0042274">
    <property type="term" value="P:ribosomal small subunit biogenesis"/>
    <property type="evidence" value="ECO:0007669"/>
    <property type="project" value="UniProtKB-UniRule"/>
</dbReference>
<dbReference type="PANTHER" id="PTHR12595:SF0">
    <property type="entry name" value="ADENYLATE KINASE ISOENZYME 6"/>
    <property type="match status" value="1"/>
</dbReference>
<feature type="binding site" evidence="7">
    <location>
        <position position="440"/>
    </location>
    <ligand>
        <name>ATP</name>
        <dbReference type="ChEBI" id="CHEBI:30616"/>
    </ligand>
</feature>
<comment type="subcellular location">
    <subcellularLocation>
        <location evidence="7">Cytoplasm</location>
    </subcellularLocation>
    <subcellularLocation>
        <location evidence="7">Nucleus</location>
    </subcellularLocation>
</comment>
<evidence type="ECO:0000256" key="2">
    <source>
        <dbReference type="ARBA" id="ARBA00022552"/>
    </source>
</evidence>
<feature type="binding site" evidence="7">
    <location>
        <position position="532"/>
    </location>
    <ligand>
        <name>ATP</name>
        <dbReference type="ChEBI" id="CHEBI:30616"/>
    </ligand>
</feature>
<reference evidence="8 9" key="1">
    <citation type="submission" date="2015-01" db="EMBL/GenBank/DDBJ databases">
        <title>Evolution of Trichinella species and genotypes.</title>
        <authorList>
            <person name="Korhonen P.K."/>
            <person name="Edoardo P."/>
            <person name="Giuseppe L.R."/>
            <person name="Gasser R.B."/>
        </authorList>
    </citation>
    <scope>NUCLEOTIDE SEQUENCE [LARGE SCALE GENOMIC DNA]</scope>
    <source>
        <strain evidence="8">ISS120</strain>
    </source>
</reference>
<dbReference type="Pfam" id="PF13238">
    <property type="entry name" value="AAA_18"/>
    <property type="match status" value="1"/>
</dbReference>
<proteinExistence type="inferred from homology"/>
<keyword evidence="7" id="KW-0539">Nucleus</keyword>
<comment type="catalytic activity">
    <reaction evidence="7">
        <text>AMP + ATP = 2 ADP</text>
        <dbReference type="Rhea" id="RHEA:12973"/>
        <dbReference type="ChEBI" id="CHEBI:30616"/>
        <dbReference type="ChEBI" id="CHEBI:456215"/>
        <dbReference type="ChEBI" id="CHEBI:456216"/>
        <dbReference type="EC" id="2.7.4.3"/>
    </reaction>
</comment>
<gene>
    <name evidence="8" type="primary">Taf9</name>
    <name evidence="8" type="ORF">T03_7443</name>
</gene>
<dbReference type="STRING" id="45882.A0A0V1CW31"/>
<evidence type="ECO:0000313" key="8">
    <source>
        <dbReference type="EMBL" id="KRY53382.1"/>
    </source>
</evidence>
<feature type="region of interest" description="LID" evidence="7">
    <location>
        <begin position="531"/>
        <end position="541"/>
    </location>
</feature>
<dbReference type="SUPFAM" id="SSF53098">
    <property type="entry name" value="Ribonuclease H-like"/>
    <property type="match status" value="1"/>
</dbReference>
<feature type="binding site" evidence="7">
    <location>
        <position position="441"/>
    </location>
    <ligand>
        <name>ATP</name>
        <dbReference type="ChEBI" id="CHEBI:30616"/>
    </ligand>
</feature>
<evidence type="ECO:0000313" key="9">
    <source>
        <dbReference type="Proteomes" id="UP000054653"/>
    </source>
</evidence>
<dbReference type="GO" id="GO:0005737">
    <property type="term" value="C:cytoplasm"/>
    <property type="evidence" value="ECO:0007669"/>
    <property type="project" value="UniProtKB-SubCell"/>
</dbReference>
<dbReference type="HAMAP" id="MF_00039">
    <property type="entry name" value="Adenylate_kinase_AK6"/>
    <property type="match status" value="1"/>
</dbReference>
<dbReference type="Gene3D" id="3.30.420.10">
    <property type="entry name" value="Ribonuclease H-like superfamily/Ribonuclease H"/>
    <property type="match status" value="1"/>
</dbReference>
<dbReference type="InterPro" id="IPR036397">
    <property type="entry name" value="RNaseH_sf"/>
</dbReference>
<dbReference type="InterPro" id="IPR012337">
    <property type="entry name" value="RNaseH-like_sf"/>
</dbReference>
<organism evidence="8 9">
    <name type="scientific">Trichinella britovi</name>
    <name type="common">Parasitic roundworm</name>
    <dbReference type="NCBI Taxonomy" id="45882"/>
    <lineage>
        <taxon>Eukaryota</taxon>
        <taxon>Metazoa</taxon>
        <taxon>Ecdysozoa</taxon>
        <taxon>Nematoda</taxon>
        <taxon>Enoplea</taxon>
        <taxon>Dorylaimia</taxon>
        <taxon>Trichinellida</taxon>
        <taxon>Trichinellidae</taxon>
        <taxon>Trichinella</taxon>
    </lineage>
</organism>
<evidence type="ECO:0000256" key="3">
    <source>
        <dbReference type="ARBA" id="ARBA00022679"/>
    </source>
</evidence>
<comment type="catalytic activity">
    <reaction evidence="7">
        <text>ATP + H2O = ADP + phosphate + H(+)</text>
        <dbReference type="Rhea" id="RHEA:13065"/>
        <dbReference type="ChEBI" id="CHEBI:15377"/>
        <dbReference type="ChEBI" id="CHEBI:15378"/>
        <dbReference type="ChEBI" id="CHEBI:30616"/>
        <dbReference type="ChEBI" id="CHEBI:43474"/>
        <dbReference type="ChEBI" id="CHEBI:456216"/>
    </reaction>
</comment>
<keyword evidence="3 7" id="KW-0808">Transferase</keyword>
<evidence type="ECO:0000256" key="5">
    <source>
        <dbReference type="ARBA" id="ARBA00022777"/>
    </source>
</evidence>
<dbReference type="Pfam" id="PF10036">
    <property type="entry name" value="RLL"/>
    <property type="match status" value="2"/>
</dbReference>
<dbReference type="GO" id="GO:0004017">
    <property type="term" value="F:AMP kinase activity"/>
    <property type="evidence" value="ECO:0007669"/>
    <property type="project" value="UniProtKB-UniRule"/>
</dbReference>
<dbReference type="GO" id="GO:0016887">
    <property type="term" value="F:ATP hydrolysis activity"/>
    <property type="evidence" value="ECO:0007669"/>
    <property type="project" value="UniProtKB-UniRule"/>
</dbReference>
<evidence type="ECO:0000256" key="7">
    <source>
        <dbReference type="HAMAP-Rule" id="MF_03173"/>
    </source>
</evidence>
<dbReference type="OMA" id="MECEIFR"/>
<protein>
    <recommendedName>
        <fullName evidence="7">Adenylate kinase isoenzyme 6 homolog</fullName>
        <shortName evidence="7">AK6</shortName>
        <ecNumber evidence="7">2.7.4.3</ecNumber>
    </recommendedName>
    <alternativeName>
        <fullName evidence="7">Dual activity adenylate kinase/ATPase</fullName>
        <shortName evidence="7">AK/ATPase</shortName>
    </alternativeName>
</protein>
<dbReference type="SUPFAM" id="SSF52540">
    <property type="entry name" value="P-loop containing nucleoside triphosphate hydrolases"/>
    <property type="match status" value="1"/>
</dbReference>
<dbReference type="GO" id="GO:0005634">
    <property type="term" value="C:nucleus"/>
    <property type="evidence" value="ECO:0007669"/>
    <property type="project" value="UniProtKB-SubCell"/>
</dbReference>
<dbReference type="EMBL" id="JYDI01000087">
    <property type="protein sequence ID" value="KRY53382.1"/>
    <property type="molecule type" value="Genomic_DNA"/>
</dbReference>
<evidence type="ECO:0000256" key="1">
    <source>
        <dbReference type="ARBA" id="ARBA00022517"/>
    </source>
</evidence>